<dbReference type="GO" id="GO:0042302">
    <property type="term" value="F:structural constituent of cuticle"/>
    <property type="evidence" value="ECO:0007669"/>
    <property type="project" value="UniProtKB-UniRule"/>
</dbReference>
<dbReference type="PROSITE" id="PS51155">
    <property type="entry name" value="CHIT_BIND_RR_2"/>
    <property type="match status" value="1"/>
</dbReference>
<dbReference type="EMBL" id="GEDC01004452">
    <property type="protein sequence ID" value="JAS32846.1"/>
    <property type="molecule type" value="Transcribed_RNA"/>
</dbReference>
<proteinExistence type="predicted"/>
<sequence length="154" mass="17173">MYKVFFMLLFAVFGLAVSHPQFGIGLPKIKSFADSFSEKFYNFGFKLRDGTTREENGELINADTPQEEFVVRGRSKWFSPEGKAHRITYIADRMGYRANITEMDAKTADLEEEDRMAYKPDITEIETYKSGSEGADGSGQSRIGSGTAAALIGK</sequence>
<feature type="signal peptide" evidence="4">
    <location>
        <begin position="1"/>
        <end position="16"/>
    </location>
</feature>
<dbReference type="InterPro" id="IPR031311">
    <property type="entry name" value="CHIT_BIND_RR_consensus"/>
</dbReference>
<evidence type="ECO:0000256" key="2">
    <source>
        <dbReference type="PROSITE-ProRule" id="PRU00497"/>
    </source>
</evidence>
<accession>A0A1B6E4I1</accession>
<gene>
    <name evidence="5" type="ORF">g.45176</name>
</gene>
<organism evidence="5">
    <name type="scientific">Clastoptera arizonana</name>
    <name type="common">Arizona spittle bug</name>
    <dbReference type="NCBI Taxonomy" id="38151"/>
    <lineage>
        <taxon>Eukaryota</taxon>
        <taxon>Metazoa</taxon>
        <taxon>Ecdysozoa</taxon>
        <taxon>Arthropoda</taxon>
        <taxon>Hexapoda</taxon>
        <taxon>Insecta</taxon>
        <taxon>Pterygota</taxon>
        <taxon>Neoptera</taxon>
        <taxon>Paraneoptera</taxon>
        <taxon>Hemiptera</taxon>
        <taxon>Auchenorrhyncha</taxon>
        <taxon>Cercopoidea</taxon>
        <taxon>Clastopteridae</taxon>
        <taxon>Clastoptera</taxon>
    </lineage>
</organism>
<dbReference type="PROSITE" id="PS00233">
    <property type="entry name" value="CHIT_BIND_RR_1"/>
    <property type="match status" value="1"/>
</dbReference>
<dbReference type="AlphaFoldDB" id="A0A1B6E4I1"/>
<evidence type="ECO:0000256" key="4">
    <source>
        <dbReference type="SAM" id="SignalP"/>
    </source>
</evidence>
<name>A0A1B6E4I1_9HEMI</name>
<feature type="region of interest" description="Disordered" evidence="3">
    <location>
        <begin position="129"/>
        <end position="154"/>
    </location>
</feature>
<dbReference type="InterPro" id="IPR000618">
    <property type="entry name" value="Insect_cuticle"/>
</dbReference>
<dbReference type="Pfam" id="PF00379">
    <property type="entry name" value="Chitin_bind_4"/>
    <property type="match status" value="1"/>
</dbReference>
<evidence type="ECO:0000256" key="1">
    <source>
        <dbReference type="ARBA" id="ARBA00022460"/>
    </source>
</evidence>
<keyword evidence="1 2" id="KW-0193">Cuticle</keyword>
<evidence type="ECO:0000256" key="3">
    <source>
        <dbReference type="SAM" id="MobiDB-lite"/>
    </source>
</evidence>
<protein>
    <submittedName>
        <fullName evidence="5">Uncharacterized protein</fullName>
    </submittedName>
</protein>
<evidence type="ECO:0000313" key="5">
    <source>
        <dbReference type="EMBL" id="JAS32846.1"/>
    </source>
</evidence>
<keyword evidence="4" id="KW-0732">Signal</keyword>
<feature type="chain" id="PRO_5008581797" evidence="4">
    <location>
        <begin position="17"/>
        <end position="154"/>
    </location>
</feature>
<reference evidence="5" key="1">
    <citation type="submission" date="2015-12" db="EMBL/GenBank/DDBJ databases">
        <title>De novo transcriptome assembly of four potential Pierce s Disease insect vectors from Arizona vineyards.</title>
        <authorList>
            <person name="Tassone E.E."/>
        </authorList>
    </citation>
    <scope>NUCLEOTIDE SEQUENCE</scope>
</reference>